<dbReference type="Proteomes" id="UP000061660">
    <property type="component" value="Chromosome"/>
</dbReference>
<name>A0A0U2W748_9BACL</name>
<dbReference type="AlphaFoldDB" id="A0A0U2W748"/>
<sequence length="47" mass="5417">MAFNSKRGSHIESIMFTLPIDKLIVDGSIKELTQDELLQFLMSKNNY</sequence>
<proteinExistence type="predicted"/>
<dbReference type="STRING" id="162209.IJ22_18960"/>
<evidence type="ECO:0000313" key="1">
    <source>
        <dbReference type="EMBL" id="ALS22270.1"/>
    </source>
</evidence>
<reference evidence="1 2" key="2">
    <citation type="journal article" date="2016" name="Genome Announc.">
        <title>Complete Genome Sequences of Two Interactive Moderate Thermophiles, Paenibacillus napthalenovorans 32O-Y and Paenibacillus sp. 32O-W.</title>
        <authorList>
            <person name="Butler R.R.III."/>
            <person name="Wang J."/>
            <person name="Stark B.C."/>
            <person name="Pombert J.F."/>
        </authorList>
    </citation>
    <scope>NUCLEOTIDE SEQUENCE [LARGE SCALE GENOMIC DNA]</scope>
    <source>
        <strain evidence="1 2">32O-Y</strain>
    </source>
</reference>
<dbReference type="PATRIC" id="fig|162209.4.peg.2008"/>
<gene>
    <name evidence="1" type="ORF">IJ22_18960</name>
</gene>
<keyword evidence="2" id="KW-1185">Reference proteome</keyword>
<evidence type="ECO:0000313" key="2">
    <source>
        <dbReference type="Proteomes" id="UP000061660"/>
    </source>
</evidence>
<organism evidence="1 2">
    <name type="scientific">Paenibacillus naphthalenovorans</name>
    <dbReference type="NCBI Taxonomy" id="162209"/>
    <lineage>
        <taxon>Bacteria</taxon>
        <taxon>Bacillati</taxon>
        <taxon>Bacillota</taxon>
        <taxon>Bacilli</taxon>
        <taxon>Bacillales</taxon>
        <taxon>Paenibacillaceae</taxon>
        <taxon>Paenibacillus</taxon>
    </lineage>
</organism>
<dbReference type="EMBL" id="CP013652">
    <property type="protein sequence ID" value="ALS22270.1"/>
    <property type="molecule type" value="Genomic_DNA"/>
</dbReference>
<dbReference type="KEGG" id="pnp:IJ22_18960"/>
<protein>
    <submittedName>
        <fullName evidence="1">Uncharacterized protein</fullName>
    </submittedName>
</protein>
<accession>A0A0U2W748</accession>
<reference evidence="2" key="1">
    <citation type="submission" date="2015-12" db="EMBL/GenBank/DDBJ databases">
        <title>Complete genome sequences of two moderately thermophilic Paenibacillus species.</title>
        <authorList>
            <person name="Butler R.III."/>
            <person name="Wang J."/>
            <person name="Stark B.C."/>
            <person name="Pombert J.-F."/>
        </authorList>
    </citation>
    <scope>NUCLEOTIDE SEQUENCE [LARGE SCALE GENOMIC DNA]</scope>
    <source>
        <strain evidence="2">32O-Y</strain>
    </source>
</reference>